<keyword evidence="2" id="KW-0732">Signal</keyword>
<proteinExistence type="predicted"/>
<evidence type="ECO:0000313" key="4">
    <source>
        <dbReference type="Proteomes" id="UP000321518"/>
    </source>
</evidence>
<gene>
    <name evidence="3" type="ORF">Rt10032_c12g4780</name>
</gene>
<evidence type="ECO:0008006" key="5">
    <source>
        <dbReference type="Google" id="ProtNLM"/>
    </source>
</evidence>
<protein>
    <recommendedName>
        <fullName evidence="5">Proteophosphoglycan ppg4</fullName>
    </recommendedName>
</protein>
<accession>A0A511KK73</accession>
<feature type="compositionally biased region" description="Basic and acidic residues" evidence="1">
    <location>
        <begin position="61"/>
        <end position="75"/>
    </location>
</feature>
<feature type="region of interest" description="Disordered" evidence="1">
    <location>
        <begin position="41"/>
        <end position="129"/>
    </location>
</feature>
<feature type="compositionally biased region" description="Basic residues" evidence="1">
    <location>
        <begin position="76"/>
        <end position="90"/>
    </location>
</feature>
<dbReference type="AlphaFoldDB" id="A0A511KK73"/>
<feature type="chain" id="PRO_5021743250" description="Proteophosphoglycan ppg4" evidence="2">
    <location>
        <begin position="21"/>
        <end position="318"/>
    </location>
</feature>
<feature type="compositionally biased region" description="Low complexity" evidence="1">
    <location>
        <begin position="98"/>
        <end position="109"/>
    </location>
</feature>
<comment type="caution">
    <text evidence="3">The sequence shown here is derived from an EMBL/GenBank/DDBJ whole genome shotgun (WGS) entry which is preliminary data.</text>
</comment>
<sequence length="318" mass="33188">MIFSRLSLVTFLGLAAASLAFNVEPALESRTLHLGLGGGLDIGAGAATPRMDMARRRDRAARRTADATPKSDSKKAKVHKSTSTKKKTHRSSTPAKTGHSSGHSLGHSSTPAKKDHSSHKSSSWRKGHSAACAKAQSHLVTALKTCHKDIVRLGGELKACLEGVHHEQAHLVVKAVAGVIGEMHASLKVAASTCVKVAAGAKVDFEVKIVAHAVADLLNALYVALSPLEVIVKVSPGLVLLLSIHLIPLCLTVVGMLHALFAISGGLVAAVAGLLHAHLGAFFRLLGCGSLVVALDLWTSTPSKQTRSPTSQSLSRDS</sequence>
<evidence type="ECO:0000256" key="1">
    <source>
        <dbReference type="SAM" id="MobiDB-lite"/>
    </source>
</evidence>
<evidence type="ECO:0000313" key="3">
    <source>
        <dbReference type="EMBL" id="GEM10763.1"/>
    </source>
</evidence>
<dbReference type="OrthoDB" id="2530082at2759"/>
<organism evidence="3 4">
    <name type="scientific">Rhodotorula toruloides</name>
    <name type="common">Yeast</name>
    <name type="synonym">Rhodosporidium toruloides</name>
    <dbReference type="NCBI Taxonomy" id="5286"/>
    <lineage>
        <taxon>Eukaryota</taxon>
        <taxon>Fungi</taxon>
        <taxon>Dikarya</taxon>
        <taxon>Basidiomycota</taxon>
        <taxon>Pucciniomycotina</taxon>
        <taxon>Microbotryomycetes</taxon>
        <taxon>Sporidiobolales</taxon>
        <taxon>Sporidiobolaceae</taxon>
        <taxon>Rhodotorula</taxon>
    </lineage>
</organism>
<dbReference type="Proteomes" id="UP000321518">
    <property type="component" value="Unassembled WGS sequence"/>
</dbReference>
<name>A0A511KK73_RHOTO</name>
<evidence type="ECO:0000256" key="2">
    <source>
        <dbReference type="SAM" id="SignalP"/>
    </source>
</evidence>
<reference evidence="3 4" key="1">
    <citation type="submission" date="2019-07" db="EMBL/GenBank/DDBJ databases">
        <title>Rhodotorula toruloides NBRC10032 genome sequencing.</title>
        <authorList>
            <person name="Shida Y."/>
            <person name="Takaku H."/>
            <person name="Ogasawara W."/>
            <person name="Mori K."/>
        </authorList>
    </citation>
    <scope>NUCLEOTIDE SEQUENCE [LARGE SCALE GENOMIC DNA]</scope>
    <source>
        <strain evidence="3 4">NBRC10032</strain>
    </source>
</reference>
<feature type="compositionally biased region" description="Basic residues" evidence="1">
    <location>
        <begin position="116"/>
        <end position="128"/>
    </location>
</feature>
<dbReference type="EMBL" id="BJWK01000012">
    <property type="protein sequence ID" value="GEM10763.1"/>
    <property type="molecule type" value="Genomic_DNA"/>
</dbReference>
<feature type="signal peptide" evidence="2">
    <location>
        <begin position="1"/>
        <end position="20"/>
    </location>
</feature>